<dbReference type="PRINTS" id="PR00132">
    <property type="entry name" value="GLHYDRLASE2"/>
</dbReference>
<dbReference type="InterPro" id="IPR006101">
    <property type="entry name" value="Glyco_hydro_2"/>
</dbReference>
<dbReference type="Pfam" id="PF02836">
    <property type="entry name" value="Glyco_hydro_2_C"/>
    <property type="match status" value="1"/>
</dbReference>
<reference evidence="10" key="1">
    <citation type="submission" date="2020-10" db="EMBL/GenBank/DDBJ databases">
        <authorList>
            <person name="Gilroy R."/>
        </authorList>
    </citation>
    <scope>NUCLEOTIDE SEQUENCE</scope>
    <source>
        <strain evidence="10">ChiSjej4B22-9803</strain>
    </source>
</reference>
<keyword evidence="6 8" id="KW-0326">Glycosidase</keyword>
<dbReference type="PANTHER" id="PTHR46323">
    <property type="entry name" value="BETA-GALACTOSIDASE"/>
    <property type="match status" value="1"/>
</dbReference>
<dbReference type="SUPFAM" id="SSF49785">
    <property type="entry name" value="Galactose-binding domain-like"/>
    <property type="match status" value="1"/>
</dbReference>
<dbReference type="Pfam" id="PF16353">
    <property type="entry name" value="LacZ_4"/>
    <property type="match status" value="1"/>
</dbReference>
<comment type="similarity">
    <text evidence="2 8">Belongs to the glycosyl hydrolase 2 family.</text>
</comment>
<gene>
    <name evidence="10" type="ORF">IAB04_01210</name>
</gene>
<keyword evidence="5 8" id="KW-0378">Hydrolase</keyword>
<dbReference type="Pfam" id="PF00703">
    <property type="entry name" value="Glyco_hydro_2"/>
    <property type="match status" value="1"/>
</dbReference>
<dbReference type="GO" id="GO:0009341">
    <property type="term" value="C:beta-galactosidase complex"/>
    <property type="evidence" value="ECO:0007669"/>
    <property type="project" value="InterPro"/>
</dbReference>
<dbReference type="PROSITE" id="PS00719">
    <property type="entry name" value="GLYCOSYL_HYDROL_F2_1"/>
    <property type="match status" value="1"/>
</dbReference>
<dbReference type="GO" id="GO:0004565">
    <property type="term" value="F:beta-galactosidase activity"/>
    <property type="evidence" value="ECO:0007669"/>
    <property type="project" value="UniProtKB-EC"/>
</dbReference>
<dbReference type="FunFam" id="3.20.20.80:FF:000018">
    <property type="entry name" value="Beta-galactosidase"/>
    <property type="match status" value="1"/>
</dbReference>
<comment type="caution">
    <text evidence="10">The sequence shown here is derived from an EMBL/GenBank/DDBJ whole genome shotgun (WGS) entry which is preliminary data.</text>
</comment>
<dbReference type="Gene3D" id="2.60.40.10">
    <property type="entry name" value="Immunoglobulins"/>
    <property type="match status" value="2"/>
</dbReference>
<evidence type="ECO:0000256" key="5">
    <source>
        <dbReference type="ARBA" id="ARBA00022801"/>
    </source>
</evidence>
<dbReference type="InterPro" id="IPR011013">
    <property type="entry name" value="Gal_mutarotase_sf_dom"/>
</dbReference>
<evidence type="ECO:0000256" key="4">
    <source>
        <dbReference type="ARBA" id="ARBA00013303"/>
    </source>
</evidence>
<dbReference type="Gene3D" id="2.60.120.260">
    <property type="entry name" value="Galactose-binding domain-like"/>
    <property type="match status" value="1"/>
</dbReference>
<evidence type="ECO:0000256" key="3">
    <source>
        <dbReference type="ARBA" id="ARBA00012756"/>
    </source>
</evidence>
<accession>A0A9D1S653</accession>
<comment type="catalytic activity">
    <reaction evidence="1 8">
        <text>Hydrolysis of terminal non-reducing beta-D-galactose residues in beta-D-galactosides.</text>
        <dbReference type="EC" id="3.2.1.23"/>
    </reaction>
</comment>
<dbReference type="PANTHER" id="PTHR46323:SF2">
    <property type="entry name" value="BETA-GALACTOSIDASE"/>
    <property type="match status" value="1"/>
</dbReference>
<dbReference type="InterPro" id="IPR006104">
    <property type="entry name" value="Glyco_hydro_2_N"/>
</dbReference>
<proteinExistence type="inferred from homology"/>
<name>A0A9D1S653_9FIRM</name>
<dbReference type="PROSITE" id="PS00608">
    <property type="entry name" value="GLYCOSYL_HYDROL_F2_2"/>
    <property type="match status" value="1"/>
</dbReference>
<dbReference type="InterPro" id="IPR013783">
    <property type="entry name" value="Ig-like_fold"/>
</dbReference>
<dbReference type="InterPro" id="IPR017853">
    <property type="entry name" value="GH"/>
</dbReference>
<dbReference type="SMART" id="SM01038">
    <property type="entry name" value="Bgal_small_N"/>
    <property type="match status" value="1"/>
</dbReference>
<dbReference type="Gene3D" id="3.20.20.80">
    <property type="entry name" value="Glycosidases"/>
    <property type="match status" value="1"/>
</dbReference>
<dbReference type="InterPro" id="IPR036156">
    <property type="entry name" value="Beta-gal/glucu_dom_sf"/>
</dbReference>
<evidence type="ECO:0000256" key="1">
    <source>
        <dbReference type="ARBA" id="ARBA00001412"/>
    </source>
</evidence>
<dbReference type="Gene3D" id="2.70.98.10">
    <property type="match status" value="1"/>
</dbReference>
<dbReference type="InterPro" id="IPR006103">
    <property type="entry name" value="Glyco_hydro_2_cat"/>
</dbReference>
<dbReference type="EMBL" id="DVND01000027">
    <property type="protein sequence ID" value="HIU47962.1"/>
    <property type="molecule type" value="Genomic_DNA"/>
</dbReference>
<dbReference type="Pfam" id="PF02929">
    <property type="entry name" value="Bgal_small_N"/>
    <property type="match status" value="1"/>
</dbReference>
<feature type="domain" description="Beta galactosidase small chain/" evidence="9">
    <location>
        <begin position="725"/>
        <end position="1000"/>
    </location>
</feature>
<protein>
    <recommendedName>
        <fullName evidence="4 8">Beta-galactosidase</fullName>
        <ecNumber evidence="3 8">3.2.1.23</ecNumber>
    </recommendedName>
    <alternativeName>
        <fullName evidence="7 8">Lactase</fullName>
    </alternativeName>
</protein>
<evidence type="ECO:0000256" key="7">
    <source>
        <dbReference type="ARBA" id="ARBA00032230"/>
    </source>
</evidence>
<dbReference type="Proteomes" id="UP000824111">
    <property type="component" value="Unassembled WGS sequence"/>
</dbReference>
<dbReference type="InterPro" id="IPR008979">
    <property type="entry name" value="Galactose-bd-like_sf"/>
</dbReference>
<evidence type="ECO:0000256" key="2">
    <source>
        <dbReference type="ARBA" id="ARBA00007401"/>
    </source>
</evidence>
<dbReference type="InterPro" id="IPR023230">
    <property type="entry name" value="Glyco_hydro_2_CS"/>
</dbReference>
<evidence type="ECO:0000313" key="10">
    <source>
        <dbReference type="EMBL" id="HIU47962.1"/>
    </source>
</evidence>
<dbReference type="InterPro" id="IPR004199">
    <property type="entry name" value="B-gal_small/dom_5"/>
</dbReference>
<dbReference type="AlphaFoldDB" id="A0A9D1S653"/>
<dbReference type="GO" id="GO:0005990">
    <property type="term" value="P:lactose catabolic process"/>
    <property type="evidence" value="ECO:0007669"/>
    <property type="project" value="TreeGrafter"/>
</dbReference>
<dbReference type="InterPro" id="IPR050347">
    <property type="entry name" value="Bact_Beta-galactosidase"/>
</dbReference>
<dbReference type="SUPFAM" id="SSF49303">
    <property type="entry name" value="beta-Galactosidase/glucuronidase domain"/>
    <property type="match status" value="2"/>
</dbReference>
<evidence type="ECO:0000256" key="8">
    <source>
        <dbReference type="RuleBase" id="RU361154"/>
    </source>
</evidence>
<dbReference type="Pfam" id="PF02837">
    <property type="entry name" value="Glyco_hydro_2_N"/>
    <property type="match status" value="1"/>
</dbReference>
<dbReference type="SUPFAM" id="SSF74650">
    <property type="entry name" value="Galactose mutarotase-like"/>
    <property type="match status" value="1"/>
</dbReference>
<sequence length="1018" mass="115664">MEKKLPDWQNMQVMHRNRMDAHATMVPYGSEEAARSGFRGRSEQFRLLNGMWKFQYCDTAMDAPEGFEAPEYEDCDWDGIPVPGCWQAHGYGYKNYLNVRYPFPVDPPTVPYENAVGCYRQPFFIPKEWGDKRIHIVFGGVCSAFHLWVNGKEVGFSQGTHLPSEFDITDFVQEGENLLAVQVYRWCYSFYMEAQDMWKFNGIFREVYLVAQDETDLKDIAVNTAFDADYRDAKLAVRVQASRADGAVAVCVKLMDGARTVFAAEKPLAETVEFTAEIKAPRQWTAETPYLYDLVAYLTDGSREWAFYNTKVGFRQVEIRDAMLLVNGKQVKLKGVNRHDTDPDKGYAVSYDDMVRDIRLMKQHNINTVRTSHYPNDPKWLELCDEYGLYVIDETDIETHGFCDVGRWEYISDDPAWEALYVDRAERMVKRDKNHPSVIIWSLGNESGDGCNHRAMAKWIRGYDNTRPIHYESAGEADYVDIFSRMYADCQFCEEVGRRENDPRPFFQCEYSHAMGNGPGSLEDYQDLYYKYDRLIGGCIWEWADHGMREFDENGNQVFRYGGDYGEWLHDNHFCCDGLCTPDRAPHSGLLHYKKVIQPVLVHGKDVQNGWITITNKYDFLDLSHLCCFWSLLENGAVIESGMLDGFHTEAHQSEDIQIPFHSALQAGREYFLNVRFCLKNSTKWAAAGHETAYAQVALTAPAALLPMAPAAGTLQMTEDSRDILIEGAGFQIVFGKKSGTIDSYVYNGVQLLEQGPKLNTFWAYTDNDVPFVQKWKEAGLDHLEQFIRSVSVAEAADAYVTIKVEAVLAASSFMPAFRVQYTYKIHADGGIELTTAEQPGQPKLGMDLPNLPKIGLQMRLPAGFERVEWYGYGPMDNYPDKQSGATVAQYSAGVDELFENHIYPQENGNRGGIRWVALHNAQGAGVFVTAQTPLNFSARHYTDENMYAAQHTNELERLDAVVFNVDYKVSGVGSGSCGPATLEQYQIKPQEEQFTVRFIPYNCQETSGAGLYEVVTT</sequence>
<evidence type="ECO:0000259" key="9">
    <source>
        <dbReference type="SMART" id="SM01038"/>
    </source>
</evidence>
<dbReference type="InterPro" id="IPR032312">
    <property type="entry name" value="LacZ_4"/>
</dbReference>
<evidence type="ECO:0000256" key="6">
    <source>
        <dbReference type="ARBA" id="ARBA00023295"/>
    </source>
</evidence>
<organism evidence="10 11">
    <name type="scientific">Candidatus Avimonoglobus intestinipullorum</name>
    <dbReference type="NCBI Taxonomy" id="2840699"/>
    <lineage>
        <taxon>Bacteria</taxon>
        <taxon>Bacillati</taxon>
        <taxon>Bacillota</taxon>
        <taxon>Clostridia</taxon>
        <taxon>Eubacteriales</taxon>
        <taxon>Candidatus Avimonoglobus</taxon>
    </lineage>
</organism>
<dbReference type="InterPro" id="IPR014718">
    <property type="entry name" value="GH-type_carb-bd"/>
</dbReference>
<dbReference type="InterPro" id="IPR006102">
    <property type="entry name" value="Ig-like_GH2"/>
</dbReference>
<dbReference type="EC" id="3.2.1.23" evidence="3 8"/>
<dbReference type="GO" id="GO:0030246">
    <property type="term" value="F:carbohydrate binding"/>
    <property type="evidence" value="ECO:0007669"/>
    <property type="project" value="InterPro"/>
</dbReference>
<reference evidence="10" key="2">
    <citation type="journal article" date="2021" name="PeerJ">
        <title>Extensive microbial diversity within the chicken gut microbiome revealed by metagenomics and culture.</title>
        <authorList>
            <person name="Gilroy R."/>
            <person name="Ravi A."/>
            <person name="Getino M."/>
            <person name="Pursley I."/>
            <person name="Horton D.L."/>
            <person name="Alikhan N.F."/>
            <person name="Baker D."/>
            <person name="Gharbi K."/>
            <person name="Hall N."/>
            <person name="Watson M."/>
            <person name="Adriaenssens E.M."/>
            <person name="Foster-Nyarko E."/>
            <person name="Jarju S."/>
            <person name="Secka A."/>
            <person name="Antonio M."/>
            <person name="Oren A."/>
            <person name="Chaudhuri R.R."/>
            <person name="La Ragione R."/>
            <person name="Hildebrand F."/>
            <person name="Pallen M.J."/>
        </authorList>
    </citation>
    <scope>NUCLEOTIDE SEQUENCE</scope>
    <source>
        <strain evidence="10">ChiSjej4B22-9803</strain>
    </source>
</reference>
<dbReference type="InterPro" id="IPR023232">
    <property type="entry name" value="Glyco_hydro_2_AS"/>
</dbReference>
<evidence type="ECO:0000313" key="11">
    <source>
        <dbReference type="Proteomes" id="UP000824111"/>
    </source>
</evidence>
<dbReference type="SUPFAM" id="SSF51445">
    <property type="entry name" value="(Trans)glycosidases"/>
    <property type="match status" value="1"/>
</dbReference>